<name>A0A1K1M2W9_9FLAO</name>
<evidence type="ECO:0000313" key="4">
    <source>
        <dbReference type="Proteomes" id="UP000183257"/>
    </source>
</evidence>
<dbReference type="InterPro" id="IPR001789">
    <property type="entry name" value="Sig_transdc_resp-reg_receiver"/>
</dbReference>
<dbReference type="Proteomes" id="UP000183257">
    <property type="component" value="Unassembled WGS sequence"/>
</dbReference>
<evidence type="ECO:0000259" key="2">
    <source>
        <dbReference type="PROSITE" id="PS50110"/>
    </source>
</evidence>
<organism evidence="3 4">
    <name type="scientific">Cellulophaga fucicola</name>
    <dbReference type="NCBI Taxonomy" id="76595"/>
    <lineage>
        <taxon>Bacteria</taxon>
        <taxon>Pseudomonadati</taxon>
        <taxon>Bacteroidota</taxon>
        <taxon>Flavobacteriia</taxon>
        <taxon>Flavobacteriales</taxon>
        <taxon>Flavobacteriaceae</taxon>
        <taxon>Cellulophaga</taxon>
    </lineage>
</organism>
<dbReference type="SMART" id="SM00448">
    <property type="entry name" value="REC"/>
    <property type="match status" value="1"/>
</dbReference>
<dbReference type="GO" id="GO:0003677">
    <property type="term" value="F:DNA binding"/>
    <property type="evidence" value="ECO:0007669"/>
    <property type="project" value="UniProtKB-KW"/>
</dbReference>
<feature type="domain" description="Response regulatory" evidence="2">
    <location>
        <begin position="5"/>
        <end position="134"/>
    </location>
</feature>
<dbReference type="GO" id="GO:0000160">
    <property type="term" value="P:phosphorelay signal transduction system"/>
    <property type="evidence" value="ECO:0007669"/>
    <property type="project" value="InterPro"/>
</dbReference>
<sequence>MRTLKILAVDDHQLILKGYQYTFADINPAKYNINLTTANSYQKAKELIESNIFDVAFLDIQIEKPDKENLDGNKTGENLGMLLREISPKTKIIFQSSFSDSLRISNIFSSVNPDGYIVKTEVNDEVLEKALDNVLNDSTYYSKSAIDVFRKTMTNNIMINEDDKEILYRLSLGIKTKDLVDYVNLSVTGIETRKRKLKFIFDIENENDLALINEAKRRGFI</sequence>
<evidence type="ECO:0000256" key="1">
    <source>
        <dbReference type="PROSITE-ProRule" id="PRU00169"/>
    </source>
</evidence>
<protein>
    <submittedName>
        <fullName evidence="3">DNA-binding response regulator, NarL/FixJ family, contains REC and HTH domains</fullName>
    </submittedName>
</protein>
<dbReference type="AlphaFoldDB" id="A0A1K1M2W9"/>
<keyword evidence="4" id="KW-1185">Reference proteome</keyword>
<keyword evidence="1" id="KW-0597">Phosphoprotein</keyword>
<dbReference type="PROSITE" id="PS50110">
    <property type="entry name" value="RESPONSE_REGULATORY"/>
    <property type="match status" value="1"/>
</dbReference>
<dbReference type="OrthoDB" id="651456at2"/>
<dbReference type="EMBL" id="FPIY01000001">
    <property type="protein sequence ID" value="SFW17441.1"/>
    <property type="molecule type" value="Genomic_DNA"/>
</dbReference>
<keyword evidence="3" id="KW-0238">DNA-binding</keyword>
<dbReference type="InterPro" id="IPR011006">
    <property type="entry name" value="CheY-like_superfamily"/>
</dbReference>
<dbReference type="SUPFAM" id="SSF52172">
    <property type="entry name" value="CheY-like"/>
    <property type="match status" value="1"/>
</dbReference>
<evidence type="ECO:0000313" key="3">
    <source>
        <dbReference type="EMBL" id="SFW17441.1"/>
    </source>
</evidence>
<accession>A0A1K1M2W9</accession>
<feature type="modified residue" description="4-aspartylphosphate" evidence="1">
    <location>
        <position position="59"/>
    </location>
</feature>
<dbReference type="Pfam" id="PF00072">
    <property type="entry name" value="Response_reg"/>
    <property type="match status" value="1"/>
</dbReference>
<dbReference type="RefSeq" id="WP_072301973.1">
    <property type="nucleotide sequence ID" value="NZ_CBDUMO010000024.1"/>
</dbReference>
<proteinExistence type="predicted"/>
<gene>
    <name evidence="3" type="ORF">SAMN05660313_00283</name>
</gene>
<dbReference type="STRING" id="76595.SAMN05660313_00283"/>
<reference evidence="4" key="1">
    <citation type="submission" date="2016-11" db="EMBL/GenBank/DDBJ databases">
        <authorList>
            <person name="Varghese N."/>
            <person name="Submissions S."/>
        </authorList>
    </citation>
    <scope>NUCLEOTIDE SEQUENCE [LARGE SCALE GENOMIC DNA]</scope>
    <source>
        <strain evidence="4">DSM 24786</strain>
    </source>
</reference>
<dbReference type="Gene3D" id="3.40.50.2300">
    <property type="match status" value="1"/>
</dbReference>